<dbReference type="NCBIfam" id="TIGR01700">
    <property type="entry name" value="PNPH"/>
    <property type="match status" value="1"/>
</dbReference>
<evidence type="ECO:0000313" key="10">
    <source>
        <dbReference type="EMBL" id="OVF10931.1"/>
    </source>
</evidence>
<feature type="binding site" evidence="8">
    <location>
        <position position="217"/>
    </location>
    <ligand>
        <name>a purine D-ribonucleoside</name>
        <dbReference type="ChEBI" id="CHEBI:142355"/>
    </ligand>
</feature>
<dbReference type="Gene3D" id="3.40.50.1580">
    <property type="entry name" value="Nucleoside phosphorylase domain"/>
    <property type="match status" value="1"/>
</dbReference>
<evidence type="ECO:0000256" key="6">
    <source>
        <dbReference type="ARBA" id="ARBA00058131"/>
    </source>
</evidence>
<comment type="similarity">
    <text evidence="3 7">Belongs to the PNP/MTAP phosphorylase family.</text>
</comment>
<evidence type="ECO:0000256" key="8">
    <source>
        <dbReference type="PIRSR" id="PIRSR000477-2"/>
    </source>
</evidence>
<dbReference type="SUPFAM" id="SSF53167">
    <property type="entry name" value="Purine and uridine phosphorylases"/>
    <property type="match status" value="1"/>
</dbReference>
<dbReference type="Pfam" id="PF01048">
    <property type="entry name" value="PNP_UDP_1"/>
    <property type="match status" value="1"/>
</dbReference>
<keyword evidence="5 7" id="KW-0808">Transferase</keyword>
<dbReference type="PIRSF" id="PIRSF000477">
    <property type="entry name" value="PurNPase"/>
    <property type="match status" value="1"/>
</dbReference>
<dbReference type="InterPro" id="IPR035994">
    <property type="entry name" value="Nucleoside_phosphorylase_sf"/>
</dbReference>
<feature type="binding site" evidence="8">
    <location>
        <begin position="100"/>
        <end position="102"/>
    </location>
    <ligand>
        <name>phosphate</name>
        <dbReference type="ChEBI" id="CHEBI:43474"/>
    </ligand>
</feature>
<dbReference type="NCBIfam" id="NF006054">
    <property type="entry name" value="PRK08202.1"/>
    <property type="match status" value="1"/>
</dbReference>
<dbReference type="KEGG" id="clus:A9F13_01g03707"/>
<comment type="caution">
    <text evidence="10">The sequence shown here is derived from an EMBL/GenBank/DDBJ whole genome shotgun (WGS) entry which is preliminary data.</text>
</comment>
<dbReference type="FunFam" id="3.40.50.1580:FF:000004">
    <property type="entry name" value="Purine nucleoside phosphorylase"/>
    <property type="match status" value="1"/>
</dbReference>
<feature type="binding site" evidence="8">
    <location>
        <position position="132"/>
    </location>
    <ligand>
        <name>phosphate</name>
        <dbReference type="ChEBI" id="CHEBI:43474"/>
    </ligand>
</feature>
<dbReference type="NCBIfam" id="TIGR01697">
    <property type="entry name" value="PNPH-PUNA-XAPA"/>
    <property type="match status" value="1"/>
</dbReference>
<evidence type="ECO:0000256" key="5">
    <source>
        <dbReference type="ARBA" id="ARBA00022679"/>
    </source>
</evidence>
<sequence length="309" mass="33834">MSSYQIPPAEYISLLNNATAIVREKLKPFVESEIDKPRVLVICGSGLGGIAKVLHKEPRLELPYESIPGFRTSTVPGHEGKLIFGLIGARKVPVVCMVGRLHFYEGYSFQETTFPIRLCKLLGVKTVVVTNAAGGIREGFRPGDLMIINDHINFPGLAGFHPLRGPNLDEFGPRFQPLSDAYNHNLRKLFFSKAKALGVTRRIEEGTYFFAAGPTFESRAEVRMIRTLGGDAVGMSTVPEVIVARHCDMDVLALSLITNEGMGEAPPSAFDKEPKPLDEGMASHDEVLQSAKEASQDVERIIEATIGEL</sequence>
<comment type="catalytic activity">
    <reaction evidence="1">
        <text>a purine D-ribonucleoside + phosphate = a purine nucleobase + alpha-D-ribose 1-phosphate</text>
        <dbReference type="Rhea" id="RHEA:19805"/>
        <dbReference type="ChEBI" id="CHEBI:26386"/>
        <dbReference type="ChEBI" id="CHEBI:43474"/>
        <dbReference type="ChEBI" id="CHEBI:57720"/>
        <dbReference type="ChEBI" id="CHEBI:142355"/>
        <dbReference type="EC" id="2.4.2.1"/>
    </reaction>
</comment>
<proteinExistence type="inferred from homology"/>
<evidence type="ECO:0000259" key="9">
    <source>
        <dbReference type="Pfam" id="PF01048"/>
    </source>
</evidence>
<organism evidence="10 11">
    <name type="scientific">Clavispora lusitaniae</name>
    <name type="common">Candida lusitaniae</name>
    <dbReference type="NCBI Taxonomy" id="36911"/>
    <lineage>
        <taxon>Eukaryota</taxon>
        <taxon>Fungi</taxon>
        <taxon>Dikarya</taxon>
        <taxon>Ascomycota</taxon>
        <taxon>Saccharomycotina</taxon>
        <taxon>Pichiomycetes</taxon>
        <taxon>Metschnikowiaceae</taxon>
        <taxon>Clavispora</taxon>
    </lineage>
</organism>
<dbReference type="GO" id="GO:0046115">
    <property type="term" value="P:guanosine catabolic process"/>
    <property type="evidence" value="ECO:0007669"/>
    <property type="project" value="EnsemblFungi"/>
</dbReference>
<evidence type="ECO:0000256" key="2">
    <source>
        <dbReference type="ARBA" id="ARBA00005058"/>
    </source>
</evidence>
<dbReference type="CDD" id="cd09009">
    <property type="entry name" value="PNP-EcPNPII_like"/>
    <property type="match status" value="1"/>
</dbReference>
<dbReference type="InterPro" id="IPR011268">
    <property type="entry name" value="Purine_phosphorylase"/>
</dbReference>
<evidence type="ECO:0000256" key="1">
    <source>
        <dbReference type="ARBA" id="ARBA00000755"/>
    </source>
</evidence>
<comment type="function">
    <text evidence="6">The purine nucleoside phosphorylases catalyze the phosphorolytic breakdown of the N-glycosidic bond in the beta-(deoxy)ribonucleoside molecules, with the formation of the corresponding free purine bases and pentose-1-phosphate. Cleaves guanosine and inosine.</text>
</comment>
<dbReference type="GO" id="GO:0034355">
    <property type="term" value="P:NAD+ biosynthetic process via the salvage pathway"/>
    <property type="evidence" value="ECO:0007669"/>
    <property type="project" value="EnsemblFungi"/>
</dbReference>
<dbReference type="GO" id="GO:0004731">
    <property type="term" value="F:purine-nucleoside phosphorylase activity"/>
    <property type="evidence" value="ECO:0007669"/>
    <property type="project" value="UniProtKB-EC"/>
</dbReference>
<gene>
    <name evidence="10" type="ORF">A9F13_01g03707</name>
</gene>
<dbReference type="InterPro" id="IPR011270">
    <property type="entry name" value="Pur_Nuc_Pase_Ino/Guo-sp"/>
</dbReference>
<accession>A0AA91Q4V5</accession>
<reference evidence="10 11" key="1">
    <citation type="submission" date="2017-04" db="EMBL/GenBank/DDBJ databases">
        <title>Draft genome of the yeast Clavispora lusitaniae type strain CBS 6936.</title>
        <authorList>
            <person name="Durrens P."/>
            <person name="Klopp C."/>
            <person name="Biteau N."/>
            <person name="Fitton-Ouhabi V."/>
            <person name="Dementhon K."/>
            <person name="Accoceberry I."/>
            <person name="Sherman D.J."/>
            <person name="Noel T."/>
        </authorList>
    </citation>
    <scope>NUCLEOTIDE SEQUENCE [LARGE SCALE GENOMIC DNA]</scope>
    <source>
        <strain evidence="10 11">CBS 6936</strain>
    </source>
</reference>
<evidence type="ECO:0000256" key="4">
    <source>
        <dbReference type="ARBA" id="ARBA00022676"/>
    </source>
</evidence>
<dbReference type="AlphaFoldDB" id="A0AA91Q4V5"/>
<dbReference type="GO" id="GO:0047724">
    <property type="term" value="F:inosine nucleosidase activity"/>
    <property type="evidence" value="ECO:0007669"/>
    <property type="project" value="EnsemblFungi"/>
</dbReference>
<protein>
    <recommendedName>
        <fullName evidence="7">Purine nucleoside phosphorylase</fullName>
        <ecNumber evidence="7">2.4.2.1</ecNumber>
    </recommendedName>
    <alternativeName>
        <fullName evidence="7">Inosine-guanosine phosphorylase</fullName>
    </alternativeName>
</protein>
<feature type="binding site" evidence="8">
    <location>
        <position position="259"/>
    </location>
    <ligand>
        <name>a purine D-ribonucleoside</name>
        <dbReference type="ChEBI" id="CHEBI:142355"/>
    </ligand>
</feature>
<dbReference type="PANTHER" id="PTHR11904">
    <property type="entry name" value="METHYLTHIOADENOSINE/PURINE NUCLEOSIDE PHOSPHORYLASE"/>
    <property type="match status" value="1"/>
</dbReference>
<dbReference type="GO" id="GO:0019358">
    <property type="term" value="P:nicotinate nucleotide salvage"/>
    <property type="evidence" value="ECO:0007669"/>
    <property type="project" value="EnsemblFungi"/>
</dbReference>
<dbReference type="Proteomes" id="UP000195602">
    <property type="component" value="Unassembled WGS sequence"/>
</dbReference>
<dbReference type="GO" id="GO:0005737">
    <property type="term" value="C:cytoplasm"/>
    <property type="evidence" value="ECO:0007669"/>
    <property type="project" value="TreeGrafter"/>
</dbReference>
<name>A0AA91Q4V5_CLALS</name>
<keyword evidence="4 7" id="KW-0328">Glycosyltransferase</keyword>
<evidence type="ECO:0000256" key="3">
    <source>
        <dbReference type="ARBA" id="ARBA00006751"/>
    </source>
</evidence>
<dbReference type="InterPro" id="IPR000845">
    <property type="entry name" value="Nucleoside_phosphorylase_d"/>
</dbReference>
<comment type="pathway">
    <text evidence="2 7">Purine metabolism; purine nucleoside salvage.</text>
</comment>
<feature type="binding site" evidence="8">
    <location>
        <position position="78"/>
    </location>
    <ligand>
        <name>phosphate</name>
        <dbReference type="ChEBI" id="CHEBI:43474"/>
    </ligand>
</feature>
<feature type="binding site" evidence="8">
    <location>
        <position position="236"/>
    </location>
    <ligand>
        <name>phosphate</name>
        <dbReference type="ChEBI" id="CHEBI:43474"/>
    </ligand>
</feature>
<feature type="domain" description="Nucleoside phosphorylase" evidence="9">
    <location>
        <begin position="39"/>
        <end position="306"/>
    </location>
</feature>
<dbReference type="GO" id="GO:0070635">
    <property type="term" value="F:nicotinamide riboside hydrolase activity"/>
    <property type="evidence" value="ECO:0007669"/>
    <property type="project" value="EnsemblFungi"/>
</dbReference>
<dbReference type="EMBL" id="LYUB02000001">
    <property type="protein sequence ID" value="OVF10931.1"/>
    <property type="molecule type" value="Genomic_DNA"/>
</dbReference>
<dbReference type="PANTHER" id="PTHR11904:SF9">
    <property type="entry name" value="PURINE NUCLEOSIDE PHOSPHORYLASE-RELATED"/>
    <property type="match status" value="1"/>
</dbReference>
<dbReference type="EC" id="2.4.2.1" evidence="7"/>
<dbReference type="OMA" id="EGVYAQF"/>
<evidence type="ECO:0000313" key="11">
    <source>
        <dbReference type="Proteomes" id="UP000195602"/>
    </source>
</evidence>
<evidence type="ECO:0000256" key="7">
    <source>
        <dbReference type="PIRNR" id="PIRNR000477"/>
    </source>
</evidence>
<feature type="binding site" evidence="8">
    <location>
        <position position="45"/>
    </location>
    <ligand>
        <name>phosphate</name>
        <dbReference type="ChEBI" id="CHEBI:43474"/>
    </ligand>
</feature>
<dbReference type="GO" id="GO:0006148">
    <property type="term" value="P:inosine catabolic process"/>
    <property type="evidence" value="ECO:0007669"/>
    <property type="project" value="EnsemblFungi"/>
</dbReference>